<evidence type="ECO:0000313" key="2">
    <source>
        <dbReference type="Proteomes" id="UP001153331"/>
    </source>
</evidence>
<gene>
    <name evidence="1" type="ORF">OPT61_g9660</name>
</gene>
<accession>A0ACC2HT44</accession>
<protein>
    <submittedName>
        <fullName evidence="1">Uncharacterized protein</fullName>
    </submittedName>
</protein>
<evidence type="ECO:0000313" key="1">
    <source>
        <dbReference type="EMBL" id="KAJ8106252.1"/>
    </source>
</evidence>
<name>A0ACC2HT44_9PLEO</name>
<sequence>MFPSRAQCAKKNLLLCFDAFGTLFQPNIPIPTAYTQAAIKHGVPCSSNRTSQVIHRTFQKWLEPGQDVPQGLVDELMRRYSTQEGYVMFADVQPFFQMLRNKASSKGNAWPWEKTIVGIITNSDDRVPGILTSFGLEVGPRRVGTLPDQRPAEAASQDDISFVVLSYDVGVEKPDRGMFDAAVECLKETLEQRDDGLQVASFEKLYIGDSLKHDVVGAQRAGWNALMLDRTAHYKGVFAKEEKDLVRMVMKPQGTYDYVEVGVLNNLKALKEWSPPNSTSSSGSDDKSTI</sequence>
<comment type="caution">
    <text evidence="1">The sequence shown here is derived from an EMBL/GenBank/DDBJ whole genome shotgun (WGS) entry which is preliminary data.</text>
</comment>
<reference evidence="1" key="1">
    <citation type="submission" date="2022-11" db="EMBL/GenBank/DDBJ databases">
        <title>Genome Sequence of Boeremia exigua.</title>
        <authorList>
            <person name="Buettner E."/>
        </authorList>
    </citation>
    <scope>NUCLEOTIDE SEQUENCE</scope>
    <source>
        <strain evidence="1">CU02</strain>
    </source>
</reference>
<organism evidence="1 2">
    <name type="scientific">Boeremia exigua</name>
    <dbReference type="NCBI Taxonomy" id="749465"/>
    <lineage>
        <taxon>Eukaryota</taxon>
        <taxon>Fungi</taxon>
        <taxon>Dikarya</taxon>
        <taxon>Ascomycota</taxon>
        <taxon>Pezizomycotina</taxon>
        <taxon>Dothideomycetes</taxon>
        <taxon>Pleosporomycetidae</taxon>
        <taxon>Pleosporales</taxon>
        <taxon>Pleosporineae</taxon>
        <taxon>Didymellaceae</taxon>
        <taxon>Boeremia</taxon>
    </lineage>
</organism>
<dbReference type="EMBL" id="JAPHNI010001225">
    <property type="protein sequence ID" value="KAJ8106252.1"/>
    <property type="molecule type" value="Genomic_DNA"/>
</dbReference>
<dbReference type="Proteomes" id="UP001153331">
    <property type="component" value="Unassembled WGS sequence"/>
</dbReference>
<keyword evidence="2" id="KW-1185">Reference proteome</keyword>
<proteinExistence type="predicted"/>